<dbReference type="Proteomes" id="UP001205612">
    <property type="component" value="Unassembled WGS sequence"/>
</dbReference>
<protein>
    <submittedName>
        <fullName evidence="2">Uncharacterized protein</fullName>
    </submittedName>
</protein>
<evidence type="ECO:0000313" key="3">
    <source>
        <dbReference type="Proteomes" id="UP001205612"/>
    </source>
</evidence>
<comment type="caution">
    <text evidence="2">The sequence shown here is derived from an EMBL/GenBank/DDBJ whole genome shotgun (WGS) entry which is preliminary data.</text>
</comment>
<organism evidence="2 3">
    <name type="scientific">Streptomyces pyxinicus</name>
    <dbReference type="NCBI Taxonomy" id="2970331"/>
    <lineage>
        <taxon>Bacteria</taxon>
        <taxon>Bacillati</taxon>
        <taxon>Actinomycetota</taxon>
        <taxon>Actinomycetes</taxon>
        <taxon>Kitasatosporales</taxon>
        <taxon>Streptomycetaceae</taxon>
        <taxon>Streptomyces</taxon>
    </lineage>
</organism>
<feature type="region of interest" description="Disordered" evidence="1">
    <location>
        <begin position="257"/>
        <end position="293"/>
    </location>
</feature>
<dbReference type="RefSeq" id="WP_258781262.1">
    <property type="nucleotide sequence ID" value="NZ_JANUGP010000022.1"/>
</dbReference>
<proteinExistence type="predicted"/>
<sequence>MTFFVALILGLLLVILGLTTSWPWWAWPAAGALLLLTAILTQRQLAPRPVPVPGEFLAHPDLPLPETQRQEYRISHVALPSCVRDYDFSFSATVQWRVLDVSSDAPVINPAGLAVDAVLERARAVTVHQPPHRSSLAQHQLDGALGTMCTDATGRVTVMAYSVELSLPEHDRERLSRLSDVRKDEDVWEHERNYERNKRTYLGDDVLKDTGSAVVWWLSRNDEEIEGAVERIGMLAQLSAAARNEPVAPLFEHLAYPRETPAPDNGGRESATGPEASGAGPAEPAPESPFSTDTLLSWFGVAPDDPDRDLFATRLADVARAHGKKHAEETLLKSSTVTEPLVDDGEYQ</sequence>
<dbReference type="EMBL" id="JANUGP010000022">
    <property type="protein sequence ID" value="MCS0604525.1"/>
    <property type="molecule type" value="Genomic_DNA"/>
</dbReference>
<name>A0ABT2B7N1_9ACTN</name>
<evidence type="ECO:0000256" key="1">
    <source>
        <dbReference type="SAM" id="MobiDB-lite"/>
    </source>
</evidence>
<accession>A0ABT2B7N1</accession>
<feature type="compositionally biased region" description="Low complexity" evidence="1">
    <location>
        <begin position="269"/>
        <end position="282"/>
    </location>
</feature>
<gene>
    <name evidence="2" type="ORF">NX794_25400</name>
</gene>
<reference evidence="2 3" key="1">
    <citation type="submission" date="2022-08" db="EMBL/GenBank/DDBJ databases">
        <authorList>
            <person name="Somphong A."/>
            <person name="Phongsopitanun W."/>
        </authorList>
    </citation>
    <scope>NUCLEOTIDE SEQUENCE [LARGE SCALE GENOMIC DNA]</scope>
    <source>
        <strain evidence="2 3">LP11</strain>
    </source>
</reference>
<keyword evidence="3" id="KW-1185">Reference proteome</keyword>
<evidence type="ECO:0000313" key="2">
    <source>
        <dbReference type="EMBL" id="MCS0604525.1"/>
    </source>
</evidence>
<feature type="region of interest" description="Disordered" evidence="1">
    <location>
        <begin position="322"/>
        <end position="348"/>
    </location>
</feature>